<dbReference type="SUPFAM" id="SSF141371">
    <property type="entry name" value="PilZ domain-like"/>
    <property type="match status" value="1"/>
</dbReference>
<gene>
    <name evidence="2" type="ORF">QWI16_09810</name>
</gene>
<evidence type="ECO:0000313" key="3">
    <source>
        <dbReference type="Proteomes" id="UP001168380"/>
    </source>
</evidence>
<reference evidence="2" key="1">
    <citation type="submission" date="2023-07" db="EMBL/GenBank/DDBJ databases">
        <title>Gilvimarinus algae sp. nov., isolated from the surface of Kelp.</title>
        <authorList>
            <person name="Sun Y.Y."/>
            <person name="Gong Y."/>
            <person name="Du Z.J."/>
        </authorList>
    </citation>
    <scope>NUCLEOTIDE SEQUENCE</scope>
    <source>
        <strain evidence="2">SDUM040014</strain>
    </source>
</reference>
<comment type="caution">
    <text evidence="2">The sequence shown here is derived from an EMBL/GenBank/DDBJ whole genome shotgun (WGS) entry which is preliminary data.</text>
</comment>
<dbReference type="EMBL" id="JAULRT010000052">
    <property type="protein sequence ID" value="MDO3382469.1"/>
    <property type="molecule type" value="Genomic_DNA"/>
</dbReference>
<accession>A0ABT8TED8</accession>
<evidence type="ECO:0000259" key="1">
    <source>
        <dbReference type="Pfam" id="PF07238"/>
    </source>
</evidence>
<protein>
    <submittedName>
        <fullName evidence="2">PilZ domain-containing protein</fullName>
    </submittedName>
</protein>
<proteinExistence type="predicted"/>
<dbReference type="Proteomes" id="UP001168380">
    <property type="component" value="Unassembled WGS sequence"/>
</dbReference>
<keyword evidence="3" id="KW-1185">Reference proteome</keyword>
<feature type="domain" description="PilZ" evidence="1">
    <location>
        <begin position="3"/>
        <end position="89"/>
    </location>
</feature>
<name>A0ABT8TED8_9GAMM</name>
<dbReference type="Pfam" id="PF07238">
    <property type="entry name" value="PilZ"/>
    <property type="match status" value="1"/>
</dbReference>
<dbReference type="InterPro" id="IPR009875">
    <property type="entry name" value="PilZ_domain"/>
</dbReference>
<dbReference type="Gene3D" id="2.40.10.220">
    <property type="entry name" value="predicted glycosyltransferase like domains"/>
    <property type="match status" value="1"/>
</dbReference>
<evidence type="ECO:0000313" key="2">
    <source>
        <dbReference type="EMBL" id="MDO3382469.1"/>
    </source>
</evidence>
<organism evidence="2 3">
    <name type="scientific">Gilvimarinus algae</name>
    <dbReference type="NCBI Taxonomy" id="3058037"/>
    <lineage>
        <taxon>Bacteria</taxon>
        <taxon>Pseudomonadati</taxon>
        <taxon>Pseudomonadota</taxon>
        <taxon>Gammaproteobacteria</taxon>
        <taxon>Cellvibrionales</taxon>
        <taxon>Cellvibrionaceae</taxon>
        <taxon>Gilvimarinus</taxon>
    </lineage>
</organism>
<dbReference type="RefSeq" id="WP_302712737.1">
    <property type="nucleotide sequence ID" value="NZ_JAULRT010000052.1"/>
</dbReference>
<sequence length="114" mass="12691">MEHRASPRTTADLRAELHKTRGKRSVARIKNLSTLGLFLATKPEAYRLYESLTITVDLTTGFTLKGKVVRTQENGIAVELDTTEDTLGQAARLMHAVKRRQAQADIKSSLLVNE</sequence>